<evidence type="ECO:0000313" key="4">
    <source>
        <dbReference type="Proteomes" id="UP000236161"/>
    </source>
</evidence>
<evidence type="ECO:0000256" key="2">
    <source>
        <dbReference type="SAM" id="MobiDB-lite"/>
    </source>
</evidence>
<proteinExistence type="predicted"/>
<evidence type="ECO:0008006" key="5">
    <source>
        <dbReference type="Google" id="ProtNLM"/>
    </source>
</evidence>
<feature type="compositionally biased region" description="Polar residues" evidence="2">
    <location>
        <begin position="16"/>
        <end position="31"/>
    </location>
</feature>
<gene>
    <name evidence="3" type="ORF">AXF42_Ash001451</name>
</gene>
<feature type="region of interest" description="Disordered" evidence="2">
    <location>
        <begin position="1"/>
        <end position="155"/>
    </location>
</feature>
<feature type="compositionally biased region" description="Low complexity" evidence="2">
    <location>
        <begin position="47"/>
        <end position="65"/>
    </location>
</feature>
<dbReference type="OrthoDB" id="1939379at2759"/>
<evidence type="ECO:0000256" key="1">
    <source>
        <dbReference type="SAM" id="Coils"/>
    </source>
</evidence>
<dbReference type="InterPro" id="IPR040321">
    <property type="entry name" value="SCD2-like"/>
</dbReference>
<organism evidence="3 4">
    <name type="scientific">Apostasia shenzhenica</name>
    <dbReference type="NCBI Taxonomy" id="1088818"/>
    <lineage>
        <taxon>Eukaryota</taxon>
        <taxon>Viridiplantae</taxon>
        <taxon>Streptophyta</taxon>
        <taxon>Embryophyta</taxon>
        <taxon>Tracheophyta</taxon>
        <taxon>Spermatophyta</taxon>
        <taxon>Magnoliopsida</taxon>
        <taxon>Liliopsida</taxon>
        <taxon>Asparagales</taxon>
        <taxon>Orchidaceae</taxon>
        <taxon>Apostasioideae</taxon>
        <taxon>Apostasia</taxon>
    </lineage>
</organism>
<accession>A0A2I0AUX9</accession>
<dbReference type="GO" id="GO:0000911">
    <property type="term" value="P:cytokinesis by cell plate formation"/>
    <property type="evidence" value="ECO:0007669"/>
    <property type="project" value="InterPro"/>
</dbReference>
<name>A0A2I0AUX9_9ASPA</name>
<evidence type="ECO:0000313" key="3">
    <source>
        <dbReference type="EMBL" id="PKA59357.1"/>
    </source>
</evidence>
<dbReference type="Proteomes" id="UP000236161">
    <property type="component" value="Unassembled WGS sequence"/>
</dbReference>
<protein>
    <recommendedName>
        <fullName evidence="5">Coiled-coil domain-containing protein SCD2</fullName>
    </recommendedName>
</protein>
<dbReference type="EMBL" id="KZ451950">
    <property type="protein sequence ID" value="PKA59357.1"/>
    <property type="molecule type" value="Genomic_DNA"/>
</dbReference>
<dbReference type="STRING" id="1088818.A0A2I0AUX9"/>
<sequence>MMEKGRAPSPVYARQKSMSGSTAGAPSSPMMSPTHRHVRSGSTGVGNSRRAQNSAARAAAQRLARVMAHQHDDDSSDDDDAALPPPIELSTPRRANRSPSPAIGRYLADQSPVRPTSTGRPSMVCKPSPMIPPIKPLPRPVVTSIPSDSPVTGRREKRMSLDLGNFSMREPVQPHSSSTLQDVIDALQEENENILEKLRFAEERCEEAEARAKQLEKQVSSLGQGVSFEARLLSRKEAALQQKEVLYYNLHLDQC</sequence>
<dbReference type="PANTHER" id="PTHR31762:SF17">
    <property type="entry name" value="COILED-COIL DOMAIN-CONTAINING PROTEIN SCD2"/>
    <property type="match status" value="1"/>
</dbReference>
<keyword evidence="1" id="KW-0175">Coiled coil</keyword>
<dbReference type="AlphaFoldDB" id="A0A2I0AUX9"/>
<keyword evidence="4" id="KW-1185">Reference proteome</keyword>
<feature type="coiled-coil region" evidence="1">
    <location>
        <begin position="177"/>
        <end position="225"/>
    </location>
</feature>
<feature type="compositionally biased region" description="Pro residues" evidence="2">
    <location>
        <begin position="129"/>
        <end position="139"/>
    </location>
</feature>
<reference evidence="3 4" key="1">
    <citation type="journal article" date="2017" name="Nature">
        <title>The Apostasia genome and the evolution of orchids.</title>
        <authorList>
            <person name="Zhang G.Q."/>
            <person name="Liu K.W."/>
            <person name="Li Z."/>
            <person name="Lohaus R."/>
            <person name="Hsiao Y.Y."/>
            <person name="Niu S.C."/>
            <person name="Wang J.Y."/>
            <person name="Lin Y.C."/>
            <person name="Xu Q."/>
            <person name="Chen L.J."/>
            <person name="Yoshida K."/>
            <person name="Fujiwara S."/>
            <person name="Wang Z.W."/>
            <person name="Zhang Y.Q."/>
            <person name="Mitsuda N."/>
            <person name="Wang M."/>
            <person name="Liu G.H."/>
            <person name="Pecoraro L."/>
            <person name="Huang H.X."/>
            <person name="Xiao X.J."/>
            <person name="Lin M."/>
            <person name="Wu X.Y."/>
            <person name="Wu W.L."/>
            <person name="Chen Y.Y."/>
            <person name="Chang S.B."/>
            <person name="Sakamoto S."/>
            <person name="Ohme-Takagi M."/>
            <person name="Yagi M."/>
            <person name="Zeng S.J."/>
            <person name="Shen C.Y."/>
            <person name="Yeh C.M."/>
            <person name="Luo Y.B."/>
            <person name="Tsai W.C."/>
            <person name="Van de Peer Y."/>
            <person name="Liu Z.J."/>
        </authorList>
    </citation>
    <scope>NUCLEOTIDE SEQUENCE [LARGE SCALE GENOMIC DNA]</scope>
    <source>
        <strain evidence="4">cv. Shenzhen</strain>
        <tissue evidence="3">Stem</tissue>
    </source>
</reference>
<dbReference type="PANTHER" id="PTHR31762">
    <property type="entry name" value="FAS-BINDING FACTOR-LIKE PROTEIN"/>
    <property type="match status" value="1"/>
</dbReference>